<evidence type="ECO:0000313" key="2">
    <source>
        <dbReference type="WBParaSite" id="SVE_0455500.1"/>
    </source>
</evidence>
<proteinExistence type="predicted"/>
<accession>A0A0K0F6V9</accession>
<reference evidence="1" key="1">
    <citation type="submission" date="2014-07" db="EMBL/GenBank/DDBJ databases">
        <authorList>
            <person name="Martin A.A"/>
            <person name="De Silva N."/>
        </authorList>
    </citation>
    <scope>NUCLEOTIDE SEQUENCE</scope>
</reference>
<dbReference type="STRING" id="75913.A0A0K0F6V9"/>
<organism evidence="1 2">
    <name type="scientific">Strongyloides venezuelensis</name>
    <name type="common">Threadworm</name>
    <dbReference type="NCBI Taxonomy" id="75913"/>
    <lineage>
        <taxon>Eukaryota</taxon>
        <taxon>Metazoa</taxon>
        <taxon>Ecdysozoa</taxon>
        <taxon>Nematoda</taxon>
        <taxon>Chromadorea</taxon>
        <taxon>Rhabditida</taxon>
        <taxon>Tylenchina</taxon>
        <taxon>Panagrolaimomorpha</taxon>
        <taxon>Strongyloidoidea</taxon>
        <taxon>Strongyloididae</taxon>
        <taxon>Strongyloides</taxon>
    </lineage>
</organism>
<dbReference type="WBParaSite" id="SVE_0455500.1">
    <property type="protein sequence ID" value="SVE_0455500.1"/>
    <property type="gene ID" value="SVE_0455500"/>
</dbReference>
<keyword evidence="1" id="KW-1185">Reference proteome</keyword>
<evidence type="ECO:0000313" key="1">
    <source>
        <dbReference type="Proteomes" id="UP000035680"/>
    </source>
</evidence>
<name>A0A0K0F6V9_STRVS</name>
<dbReference type="AlphaFoldDB" id="A0A0K0F6V9"/>
<protein>
    <submittedName>
        <fullName evidence="2">Cytokine receptor-like factor 3</fullName>
    </submittedName>
</protein>
<dbReference type="Proteomes" id="UP000035680">
    <property type="component" value="Unassembled WGS sequence"/>
</dbReference>
<reference evidence="2" key="2">
    <citation type="submission" date="2015-08" db="UniProtKB">
        <authorList>
            <consortium name="WormBaseParasite"/>
        </authorList>
    </citation>
    <scope>IDENTIFICATION</scope>
</reference>
<sequence>MLKAQNKAPLEASKKSITDLSMVKSLNSVIKVKNVRVRRLEASEIPYIADCNALKNVILLDSCVPKAKPKPVIKNLRTDSVDMEEDNAMEIDPITGCRLVGDPLKFEFLTLEKLAALNSTDPSMISNCLEEERCNKFSLDLNPLSKENFSSVERAIIDIKNQIPLSDDVAVLALYDVDQFNDTATVISGQKNDNLFTVFKYDQPKNTTFSVECGYDIIPATKPDDLDSPARVSCEYSVIGHWNTTSIKNILSHSRNLMHITVNYVGGWYACRVYGDVFIHLYIMEFHMNMNVILPSTTKLLNKIFGCGNLYLSSFFLI</sequence>